<proteinExistence type="predicted"/>
<gene>
    <name evidence="1" type="ORF">DSO57_1027322</name>
</gene>
<organism evidence="1 2">
    <name type="scientific">Entomophthora muscae</name>
    <dbReference type="NCBI Taxonomy" id="34485"/>
    <lineage>
        <taxon>Eukaryota</taxon>
        <taxon>Fungi</taxon>
        <taxon>Fungi incertae sedis</taxon>
        <taxon>Zoopagomycota</taxon>
        <taxon>Entomophthoromycotina</taxon>
        <taxon>Entomophthoromycetes</taxon>
        <taxon>Entomophthorales</taxon>
        <taxon>Entomophthoraceae</taxon>
        <taxon>Entomophthora</taxon>
    </lineage>
</organism>
<keyword evidence="2" id="KW-1185">Reference proteome</keyword>
<dbReference type="Proteomes" id="UP001165960">
    <property type="component" value="Unassembled WGS sequence"/>
</dbReference>
<accession>A0ACC2TPB1</accession>
<comment type="caution">
    <text evidence="1">The sequence shown here is derived from an EMBL/GenBank/DDBJ whole genome shotgun (WGS) entry which is preliminary data.</text>
</comment>
<reference evidence="1" key="1">
    <citation type="submission" date="2022-04" db="EMBL/GenBank/DDBJ databases">
        <title>Genome of the entomopathogenic fungus Entomophthora muscae.</title>
        <authorList>
            <person name="Elya C."/>
            <person name="Lovett B.R."/>
            <person name="Lee E."/>
            <person name="Macias A.M."/>
            <person name="Hajek A.E."/>
            <person name="De Bivort B.L."/>
            <person name="Kasson M.T."/>
            <person name="De Fine Licht H.H."/>
            <person name="Stajich J.E."/>
        </authorList>
    </citation>
    <scope>NUCLEOTIDE SEQUENCE</scope>
    <source>
        <strain evidence="1">Berkeley</strain>
    </source>
</reference>
<sequence length="107" mass="11586">MASKDPLSKREMRAEDSTLKANLNLILLGRGSGTYTKKLDPSSLGGGTPGGKRLVGIRKPQERHLRMRAERLALAPTHLLAKLIDPLVNSDSQHHPCTIGLCPSPLD</sequence>
<dbReference type="EMBL" id="QTSX02002295">
    <property type="protein sequence ID" value="KAJ9076335.1"/>
    <property type="molecule type" value="Genomic_DNA"/>
</dbReference>
<name>A0ACC2TPB1_9FUNG</name>
<evidence type="ECO:0000313" key="2">
    <source>
        <dbReference type="Proteomes" id="UP001165960"/>
    </source>
</evidence>
<protein>
    <submittedName>
        <fullName evidence="1">Uncharacterized protein</fullName>
    </submittedName>
</protein>
<evidence type="ECO:0000313" key="1">
    <source>
        <dbReference type="EMBL" id="KAJ9076335.1"/>
    </source>
</evidence>